<evidence type="ECO:0000313" key="9">
    <source>
        <dbReference type="EMBL" id="KJV10923.1"/>
    </source>
</evidence>
<accession>A0A0F3IWI7</accession>
<protein>
    <submittedName>
        <fullName evidence="9">Uncharacterized protein</fullName>
    </submittedName>
</protein>
<evidence type="ECO:0000256" key="6">
    <source>
        <dbReference type="ARBA" id="ARBA00022989"/>
    </source>
</evidence>
<feature type="transmembrane region" description="Helical" evidence="8">
    <location>
        <begin position="38"/>
        <end position="55"/>
    </location>
</feature>
<dbReference type="NCBIfam" id="TIGR03426">
    <property type="entry name" value="shape_MreD"/>
    <property type="match status" value="1"/>
</dbReference>
<evidence type="ECO:0000256" key="3">
    <source>
        <dbReference type="ARBA" id="ARBA00022475"/>
    </source>
</evidence>
<gene>
    <name evidence="9" type="ORF">VZ95_01720</name>
</gene>
<comment type="similarity">
    <text evidence="2">Belongs to the MreD family.</text>
</comment>
<comment type="subcellular location">
    <subcellularLocation>
        <location evidence="1">Cell membrane</location>
        <topology evidence="1">Multi-pass membrane protein</topology>
    </subcellularLocation>
</comment>
<evidence type="ECO:0000256" key="7">
    <source>
        <dbReference type="ARBA" id="ARBA00023136"/>
    </source>
</evidence>
<dbReference type="Proteomes" id="UP000033774">
    <property type="component" value="Unassembled WGS sequence"/>
</dbReference>
<evidence type="ECO:0000313" key="10">
    <source>
        <dbReference type="Proteomes" id="UP000033774"/>
    </source>
</evidence>
<name>A0A0F3IWI7_9PROT</name>
<reference evidence="9 10" key="1">
    <citation type="submission" date="2015-03" db="EMBL/GenBank/DDBJ databases">
        <title>Draft genome sequence of Elstera litoralis.</title>
        <authorList>
            <person name="Rahalkar M.C."/>
            <person name="Dhakephalkar P.K."/>
            <person name="Pore S.D."/>
            <person name="Arora P."/>
            <person name="Kapse N.G."/>
            <person name="Pandit P.S."/>
        </authorList>
    </citation>
    <scope>NUCLEOTIDE SEQUENCE [LARGE SCALE GENOMIC DNA]</scope>
    <source>
        <strain evidence="9 10">Dia-1</strain>
    </source>
</reference>
<dbReference type="InterPro" id="IPR007227">
    <property type="entry name" value="Cell_shape_determining_MreD"/>
</dbReference>
<organism evidence="9 10">
    <name type="scientific">Elstera litoralis</name>
    <dbReference type="NCBI Taxonomy" id="552518"/>
    <lineage>
        <taxon>Bacteria</taxon>
        <taxon>Pseudomonadati</taxon>
        <taxon>Pseudomonadota</taxon>
        <taxon>Alphaproteobacteria</taxon>
        <taxon>Rhodospirillales</taxon>
        <taxon>Rhodospirillaceae</taxon>
        <taxon>Elstera</taxon>
    </lineage>
</organism>
<keyword evidence="10" id="KW-1185">Reference proteome</keyword>
<feature type="transmembrane region" description="Helical" evidence="8">
    <location>
        <begin position="107"/>
        <end position="133"/>
    </location>
</feature>
<sequence length="171" mass="18867">MILPGLLRVWSTLGKVTPAAMTFVFALLSVTPLRMPDGLTVTPSLSLMAVYYWTLYRPDLMPPALIFLIGIVQDVVSGAFLGLTPLLLLGTYAFALSQRRVFLGKPFALAWGGFGLVLLATTSFTWIIVSLIVRTPVPLLQPALQFVSTLLLFPLVVWLFVRTHRRLLPGQ</sequence>
<dbReference type="GO" id="GO:0008360">
    <property type="term" value="P:regulation of cell shape"/>
    <property type="evidence" value="ECO:0007669"/>
    <property type="project" value="UniProtKB-KW"/>
</dbReference>
<proteinExistence type="inferred from homology"/>
<evidence type="ECO:0000256" key="5">
    <source>
        <dbReference type="ARBA" id="ARBA00022960"/>
    </source>
</evidence>
<feature type="transmembrane region" description="Helical" evidence="8">
    <location>
        <begin position="139"/>
        <end position="161"/>
    </location>
</feature>
<keyword evidence="6 8" id="KW-1133">Transmembrane helix</keyword>
<dbReference type="Pfam" id="PF04093">
    <property type="entry name" value="MreD"/>
    <property type="match status" value="1"/>
</dbReference>
<keyword evidence="7 8" id="KW-0472">Membrane</keyword>
<feature type="transmembrane region" description="Helical" evidence="8">
    <location>
        <begin position="75"/>
        <end position="95"/>
    </location>
</feature>
<evidence type="ECO:0000256" key="1">
    <source>
        <dbReference type="ARBA" id="ARBA00004651"/>
    </source>
</evidence>
<keyword evidence="5" id="KW-0133">Cell shape</keyword>
<evidence type="ECO:0000256" key="8">
    <source>
        <dbReference type="SAM" id="Phobius"/>
    </source>
</evidence>
<keyword evidence="3" id="KW-1003">Cell membrane</keyword>
<dbReference type="OrthoDB" id="7161178at2"/>
<dbReference type="EMBL" id="LAJY01000027">
    <property type="protein sequence ID" value="KJV10923.1"/>
    <property type="molecule type" value="Genomic_DNA"/>
</dbReference>
<feature type="transmembrane region" description="Helical" evidence="8">
    <location>
        <begin position="12"/>
        <end position="31"/>
    </location>
</feature>
<dbReference type="AlphaFoldDB" id="A0A0F3IWI7"/>
<evidence type="ECO:0000256" key="2">
    <source>
        <dbReference type="ARBA" id="ARBA00007776"/>
    </source>
</evidence>
<comment type="caution">
    <text evidence="9">The sequence shown here is derived from an EMBL/GenBank/DDBJ whole genome shotgun (WGS) entry which is preliminary data.</text>
</comment>
<evidence type="ECO:0000256" key="4">
    <source>
        <dbReference type="ARBA" id="ARBA00022692"/>
    </source>
</evidence>
<dbReference type="GO" id="GO:0005886">
    <property type="term" value="C:plasma membrane"/>
    <property type="evidence" value="ECO:0007669"/>
    <property type="project" value="UniProtKB-SubCell"/>
</dbReference>
<keyword evidence="4 8" id="KW-0812">Transmembrane</keyword>